<comment type="subcellular location">
    <subcellularLocation>
        <location evidence="1">Cell membrane</location>
        <topology evidence="1">Single-pass type I membrane protein</topology>
    </subcellularLocation>
</comment>
<dbReference type="PANTHER" id="PTHR27008">
    <property type="entry name" value="OS04G0122200 PROTEIN"/>
    <property type="match status" value="1"/>
</dbReference>
<feature type="domain" description="Protein kinase" evidence="19">
    <location>
        <begin position="558"/>
        <end position="776"/>
    </location>
</feature>
<keyword evidence="10 18" id="KW-0732">Signal</keyword>
<dbReference type="AlphaFoldDB" id="A0A4S4F305"/>
<evidence type="ECO:0000313" key="20">
    <source>
        <dbReference type="EMBL" id="THG23890.1"/>
    </source>
</evidence>
<dbReference type="GO" id="GO:0051707">
    <property type="term" value="P:response to other organism"/>
    <property type="evidence" value="ECO:0007669"/>
    <property type="project" value="UniProtKB-ARBA"/>
</dbReference>
<evidence type="ECO:0000259" key="19">
    <source>
        <dbReference type="PROSITE" id="PS50011"/>
    </source>
</evidence>
<evidence type="ECO:0000256" key="14">
    <source>
        <dbReference type="ARBA" id="ARBA00022840"/>
    </source>
</evidence>
<dbReference type="Pfam" id="PF00560">
    <property type="entry name" value="LRR_1"/>
    <property type="match status" value="6"/>
</dbReference>
<dbReference type="Gene3D" id="3.80.10.10">
    <property type="entry name" value="Ribonuclease Inhibitor"/>
    <property type="match status" value="3"/>
</dbReference>
<keyword evidence="9" id="KW-0812">Transmembrane</keyword>
<evidence type="ECO:0000256" key="6">
    <source>
        <dbReference type="ARBA" id="ARBA00022527"/>
    </source>
</evidence>
<keyword evidence="11" id="KW-0677">Repeat</keyword>
<keyword evidence="6" id="KW-0723">Serine/threonine-protein kinase</keyword>
<dbReference type="STRING" id="542762.A0A4S4F305"/>
<dbReference type="FunFam" id="3.80.10.10:FF:000275">
    <property type="entry name" value="Leucine-rich repeat receptor-like protein kinase"/>
    <property type="match status" value="1"/>
</dbReference>
<dbReference type="GO" id="GO:0005524">
    <property type="term" value="F:ATP binding"/>
    <property type="evidence" value="ECO:0007669"/>
    <property type="project" value="UniProtKB-KW"/>
</dbReference>
<dbReference type="SMART" id="SM00369">
    <property type="entry name" value="LRR_TYP"/>
    <property type="match status" value="5"/>
</dbReference>
<dbReference type="GO" id="GO:0005886">
    <property type="term" value="C:plasma membrane"/>
    <property type="evidence" value="ECO:0007669"/>
    <property type="project" value="UniProtKB-SubCell"/>
</dbReference>
<keyword evidence="7" id="KW-0433">Leucine-rich repeat</keyword>
<dbReference type="PROSITE" id="PS50011">
    <property type="entry name" value="PROTEIN_KINASE_DOM"/>
    <property type="match status" value="1"/>
</dbReference>
<comment type="caution">
    <text evidence="20">The sequence shown here is derived from an EMBL/GenBank/DDBJ whole genome shotgun (WGS) entry which is preliminary data.</text>
</comment>
<evidence type="ECO:0000256" key="7">
    <source>
        <dbReference type="ARBA" id="ARBA00022614"/>
    </source>
</evidence>
<sequence length="776" mass="85573">MAFLLSRMGFPLWSGICLIVSTTPANTIVGNETDRLALLAIKTKITQDPPGVVNSWNNSYHFFEWKGVRCGHWHKRVTIIDLQSGDLVGSLSPHIGNLSFLHELRLNNNTFRGEILAEIGNLFRLQKLNLSINNFEGEIPANLSRCSNLTYLGVGSNNLVGKFPEALTPLSKLIYLGIHLNNLTGGIPPFIGNLTSLVRISASYNPFGEKSKFPWIGRYSTLYLPPGFGSMFPHPQILQLYGNQFTGPLPLLISNSLELVSFDVGENNFNGKITNDFGSLQNLRKITISDNHFRNGEPDELAFLGSLANCSNLEKLRMQGNQFRGVLPDSVGNLSNHLFYLTHSENQIYGTIPSTIGNLVNLALLNMYNNQFTGKIPPSIGFLQKLQRLSLDNNKLSGKIPNSIGNLSLLTKLYLAGNRIEGTIPSSLGTCRNLLSLHLFQNNLSGTIPGELLRISTLSISLNLAQNRLFGSLPADVGSLKNLMELDISENGLSGEIPSSLGSYTSLENLSLQENFFQGSIPLASETLRGIANFDLSHNLSGKIPTFLEKFALQKLNLSFNDFEGEVPMKGVFTNASAVSIVGNYRLCGGIVNQDGEFVAAVKVLNLQNRGAVKSFIAECETLRNIRHRNLVKIITSCSSVDCQENDFKALVYEFMPNGSLEGWLHSSPKTNNGQNEHRRLNLLERINIAIDVACALDYVHHQCHTPIIHCDLKPSNILLDHDMVAHVGYFGLARFCPELTILKQSSSIGIRGSIGYVPLGNKFSLTFLYFDICLF</sequence>
<dbReference type="EMBL" id="SDRB02000072">
    <property type="protein sequence ID" value="THG23890.1"/>
    <property type="molecule type" value="Genomic_DNA"/>
</dbReference>
<evidence type="ECO:0000256" key="5">
    <source>
        <dbReference type="ARBA" id="ARBA00022475"/>
    </source>
</evidence>
<evidence type="ECO:0000256" key="13">
    <source>
        <dbReference type="ARBA" id="ARBA00022777"/>
    </source>
</evidence>
<reference evidence="20 21" key="1">
    <citation type="journal article" date="2018" name="Proc. Natl. Acad. Sci. U.S.A.">
        <title>Draft genome sequence of Camellia sinensis var. sinensis provides insights into the evolution of the tea genome and tea quality.</title>
        <authorList>
            <person name="Wei C."/>
            <person name="Yang H."/>
            <person name="Wang S."/>
            <person name="Zhao J."/>
            <person name="Liu C."/>
            <person name="Gao L."/>
            <person name="Xia E."/>
            <person name="Lu Y."/>
            <person name="Tai Y."/>
            <person name="She G."/>
            <person name="Sun J."/>
            <person name="Cao H."/>
            <person name="Tong W."/>
            <person name="Gao Q."/>
            <person name="Li Y."/>
            <person name="Deng W."/>
            <person name="Jiang X."/>
            <person name="Wang W."/>
            <person name="Chen Q."/>
            <person name="Zhang S."/>
            <person name="Li H."/>
            <person name="Wu J."/>
            <person name="Wang P."/>
            <person name="Li P."/>
            <person name="Shi C."/>
            <person name="Zheng F."/>
            <person name="Jian J."/>
            <person name="Huang B."/>
            <person name="Shan D."/>
            <person name="Shi M."/>
            <person name="Fang C."/>
            <person name="Yue Y."/>
            <person name="Li F."/>
            <person name="Li D."/>
            <person name="Wei S."/>
            <person name="Han B."/>
            <person name="Jiang C."/>
            <person name="Yin Y."/>
            <person name="Xia T."/>
            <person name="Zhang Z."/>
            <person name="Bennetzen J.L."/>
            <person name="Zhao S."/>
            <person name="Wan X."/>
        </authorList>
    </citation>
    <scope>NUCLEOTIDE SEQUENCE [LARGE SCALE GENOMIC DNA]</scope>
    <source>
        <strain evidence="21">cv. Shuchazao</strain>
        <tissue evidence="20">Leaf</tissue>
    </source>
</reference>
<keyword evidence="12" id="KW-0547">Nucleotide-binding</keyword>
<evidence type="ECO:0000256" key="10">
    <source>
        <dbReference type="ARBA" id="ARBA00022729"/>
    </source>
</evidence>
<dbReference type="InterPro" id="IPR000719">
    <property type="entry name" value="Prot_kinase_dom"/>
</dbReference>
<feature type="signal peptide" evidence="18">
    <location>
        <begin position="1"/>
        <end position="25"/>
    </location>
</feature>
<dbReference type="InterPro" id="IPR001245">
    <property type="entry name" value="Ser-Thr/Tyr_kinase_cat_dom"/>
</dbReference>
<feature type="chain" id="PRO_5020553627" description="non-specific serine/threonine protein kinase" evidence="18">
    <location>
        <begin position="26"/>
        <end position="776"/>
    </location>
</feature>
<keyword evidence="14" id="KW-0067">ATP-binding</keyword>
<dbReference type="Pfam" id="PF07714">
    <property type="entry name" value="PK_Tyr_Ser-Thr"/>
    <property type="match status" value="1"/>
</dbReference>
<proteinExistence type="inferred from homology"/>
<dbReference type="SUPFAM" id="SSF52047">
    <property type="entry name" value="RNI-like"/>
    <property type="match status" value="1"/>
</dbReference>
<keyword evidence="5" id="KW-1003">Cell membrane</keyword>
<comment type="similarity">
    <text evidence="3">Belongs to the RLP family.</text>
</comment>
<dbReference type="SUPFAM" id="SSF56112">
    <property type="entry name" value="Protein kinase-like (PK-like)"/>
    <property type="match status" value="1"/>
</dbReference>
<dbReference type="GO" id="GO:0004674">
    <property type="term" value="F:protein serine/threonine kinase activity"/>
    <property type="evidence" value="ECO:0007669"/>
    <property type="project" value="UniProtKB-KW"/>
</dbReference>
<evidence type="ECO:0000256" key="12">
    <source>
        <dbReference type="ARBA" id="ARBA00022741"/>
    </source>
</evidence>
<evidence type="ECO:0000256" key="16">
    <source>
        <dbReference type="ARBA" id="ARBA00023136"/>
    </source>
</evidence>
<dbReference type="InterPro" id="IPR011009">
    <property type="entry name" value="Kinase-like_dom_sf"/>
</dbReference>
<dbReference type="Proteomes" id="UP000306102">
    <property type="component" value="Unassembled WGS sequence"/>
</dbReference>
<dbReference type="Gene3D" id="1.10.510.10">
    <property type="entry name" value="Transferase(Phosphotransferase) domain 1"/>
    <property type="match status" value="1"/>
</dbReference>
<evidence type="ECO:0000256" key="4">
    <source>
        <dbReference type="ARBA" id="ARBA00012513"/>
    </source>
</evidence>
<keyword evidence="8" id="KW-0808">Transferase</keyword>
<dbReference type="InterPro" id="IPR032675">
    <property type="entry name" value="LRR_dom_sf"/>
</dbReference>
<dbReference type="InterPro" id="IPR013210">
    <property type="entry name" value="LRR_N_plant-typ"/>
</dbReference>
<evidence type="ECO:0000256" key="18">
    <source>
        <dbReference type="SAM" id="SignalP"/>
    </source>
</evidence>
<organism evidence="20 21">
    <name type="scientific">Camellia sinensis var. sinensis</name>
    <name type="common">China tea</name>
    <dbReference type="NCBI Taxonomy" id="542762"/>
    <lineage>
        <taxon>Eukaryota</taxon>
        <taxon>Viridiplantae</taxon>
        <taxon>Streptophyta</taxon>
        <taxon>Embryophyta</taxon>
        <taxon>Tracheophyta</taxon>
        <taxon>Spermatophyta</taxon>
        <taxon>Magnoliopsida</taxon>
        <taxon>eudicotyledons</taxon>
        <taxon>Gunneridae</taxon>
        <taxon>Pentapetalae</taxon>
        <taxon>asterids</taxon>
        <taxon>Ericales</taxon>
        <taxon>Theaceae</taxon>
        <taxon>Camellia</taxon>
    </lineage>
</organism>
<evidence type="ECO:0000256" key="17">
    <source>
        <dbReference type="ARBA" id="ARBA00023180"/>
    </source>
</evidence>
<evidence type="ECO:0000256" key="3">
    <source>
        <dbReference type="ARBA" id="ARBA00009592"/>
    </source>
</evidence>
<dbReference type="PROSITE" id="PS00108">
    <property type="entry name" value="PROTEIN_KINASE_ST"/>
    <property type="match status" value="1"/>
</dbReference>
<name>A0A4S4F305_CAMSN</name>
<dbReference type="InterPro" id="IPR008271">
    <property type="entry name" value="Ser/Thr_kinase_AS"/>
</dbReference>
<evidence type="ECO:0000256" key="11">
    <source>
        <dbReference type="ARBA" id="ARBA00022737"/>
    </source>
</evidence>
<keyword evidence="13" id="KW-0418">Kinase</keyword>
<evidence type="ECO:0000256" key="1">
    <source>
        <dbReference type="ARBA" id="ARBA00004251"/>
    </source>
</evidence>
<evidence type="ECO:0000256" key="9">
    <source>
        <dbReference type="ARBA" id="ARBA00022692"/>
    </source>
</evidence>
<keyword evidence="21" id="KW-1185">Reference proteome</keyword>
<accession>A0A4S4F305</accession>
<evidence type="ECO:0000256" key="8">
    <source>
        <dbReference type="ARBA" id="ARBA00022679"/>
    </source>
</evidence>
<dbReference type="InterPro" id="IPR003591">
    <property type="entry name" value="Leu-rich_rpt_typical-subtyp"/>
</dbReference>
<keyword evidence="15" id="KW-1133">Transmembrane helix</keyword>
<dbReference type="PANTHER" id="PTHR27008:SF596">
    <property type="entry name" value="OS02G0215500 PROTEIN"/>
    <property type="match status" value="1"/>
</dbReference>
<dbReference type="Pfam" id="PF08263">
    <property type="entry name" value="LRRNT_2"/>
    <property type="match status" value="1"/>
</dbReference>
<dbReference type="GO" id="GO:0006952">
    <property type="term" value="P:defense response"/>
    <property type="evidence" value="ECO:0007669"/>
    <property type="project" value="UniProtKB-ARBA"/>
</dbReference>
<dbReference type="SMART" id="SM00220">
    <property type="entry name" value="S_TKc"/>
    <property type="match status" value="1"/>
</dbReference>
<dbReference type="FunFam" id="3.80.10.10:FF:000288">
    <property type="entry name" value="LRR receptor-like serine/threonine-protein kinase EFR"/>
    <property type="match status" value="1"/>
</dbReference>
<evidence type="ECO:0000313" key="21">
    <source>
        <dbReference type="Proteomes" id="UP000306102"/>
    </source>
</evidence>
<dbReference type="EC" id="2.7.11.1" evidence="4"/>
<evidence type="ECO:0000256" key="15">
    <source>
        <dbReference type="ARBA" id="ARBA00022989"/>
    </source>
</evidence>
<evidence type="ECO:0000256" key="2">
    <source>
        <dbReference type="ARBA" id="ARBA00008684"/>
    </source>
</evidence>
<keyword evidence="17" id="KW-0325">Glycoprotein</keyword>
<comment type="similarity">
    <text evidence="2">Belongs to the protein kinase superfamily. Ser/Thr protein kinase family.</text>
</comment>
<protein>
    <recommendedName>
        <fullName evidence="4">non-specific serine/threonine protein kinase</fullName>
        <ecNumber evidence="4">2.7.11.1</ecNumber>
    </recommendedName>
</protein>
<gene>
    <name evidence="20" type="ORF">TEA_004077</name>
</gene>
<dbReference type="SUPFAM" id="SSF52058">
    <property type="entry name" value="L domain-like"/>
    <property type="match status" value="1"/>
</dbReference>
<keyword evidence="16" id="KW-0472">Membrane</keyword>
<dbReference type="InterPro" id="IPR001611">
    <property type="entry name" value="Leu-rich_rpt"/>
</dbReference>
<dbReference type="InterPro" id="IPR051809">
    <property type="entry name" value="Plant_receptor-like_S/T_kinase"/>
</dbReference>